<keyword evidence="2" id="KW-0812">Transmembrane</keyword>
<keyword evidence="5" id="KW-1185">Reference proteome</keyword>
<reference evidence="4" key="1">
    <citation type="journal article" date="2020" name="Stud. Mycol.">
        <title>101 Dothideomycetes genomes: a test case for predicting lifestyles and emergence of pathogens.</title>
        <authorList>
            <person name="Haridas S."/>
            <person name="Albert R."/>
            <person name="Binder M."/>
            <person name="Bloem J."/>
            <person name="Labutti K."/>
            <person name="Salamov A."/>
            <person name="Andreopoulos B."/>
            <person name="Baker S."/>
            <person name="Barry K."/>
            <person name="Bills G."/>
            <person name="Bluhm B."/>
            <person name="Cannon C."/>
            <person name="Castanera R."/>
            <person name="Culley D."/>
            <person name="Daum C."/>
            <person name="Ezra D."/>
            <person name="Gonzalez J."/>
            <person name="Henrissat B."/>
            <person name="Kuo A."/>
            <person name="Liang C."/>
            <person name="Lipzen A."/>
            <person name="Lutzoni F."/>
            <person name="Magnuson J."/>
            <person name="Mondo S."/>
            <person name="Nolan M."/>
            <person name="Ohm R."/>
            <person name="Pangilinan J."/>
            <person name="Park H.-J."/>
            <person name="Ramirez L."/>
            <person name="Alfaro M."/>
            <person name="Sun H."/>
            <person name="Tritt A."/>
            <person name="Yoshinaga Y."/>
            <person name="Zwiers L.-H."/>
            <person name="Turgeon B."/>
            <person name="Goodwin S."/>
            <person name="Spatafora J."/>
            <person name="Crous P."/>
            <person name="Grigoriev I."/>
        </authorList>
    </citation>
    <scope>NUCLEOTIDE SEQUENCE</scope>
    <source>
        <strain evidence="4">CBS 109.77</strain>
    </source>
</reference>
<sequence>MALLGTASAQKPHDRRLQQRRSAPLPAVPVEEVVSWKGPSLLVVDTRPPPVAPHLMRLQRRRDDATSTSSAPASKRSIDTDPSAAPSNFAIPTPFDTSLSNNFTASCAKYFKQFLTDKDFNDCHPFSLMLQTSSAFFDASKSFVRITQTLEATCAANLTTCRNTMGDRARQLVSNNNCGVDYTNDNPQVLQAYNGLLAYEPLYQASCLRDDQGSFCYANAVTNTSATTDSYPYYLPLGVSLPGGARPTCNSCLQNAMAIFSSFASNSTQPISKTYNGAAQQIDLACGPTFVNKTAIPLKGAASGTTTSLVPTITLFMVLLYFFQ</sequence>
<dbReference type="Proteomes" id="UP000799757">
    <property type="component" value="Unassembled WGS sequence"/>
</dbReference>
<gene>
    <name evidence="4" type="ORF">K505DRAFT_252852</name>
</gene>
<dbReference type="Pfam" id="PF24855">
    <property type="entry name" value="DUF7729"/>
    <property type="match status" value="1"/>
</dbReference>
<evidence type="ECO:0000313" key="4">
    <source>
        <dbReference type="EMBL" id="KAF2789657.1"/>
    </source>
</evidence>
<evidence type="ECO:0000259" key="3">
    <source>
        <dbReference type="Pfam" id="PF24855"/>
    </source>
</evidence>
<proteinExistence type="predicted"/>
<dbReference type="InterPro" id="IPR056146">
    <property type="entry name" value="DUF7729"/>
</dbReference>
<dbReference type="OrthoDB" id="2564812at2759"/>
<evidence type="ECO:0000313" key="5">
    <source>
        <dbReference type="Proteomes" id="UP000799757"/>
    </source>
</evidence>
<dbReference type="PANTHER" id="PTHR39460">
    <property type="entry name" value="EXPRESSED PROTEIN"/>
    <property type="match status" value="1"/>
</dbReference>
<evidence type="ECO:0000256" key="1">
    <source>
        <dbReference type="SAM" id="MobiDB-lite"/>
    </source>
</evidence>
<name>A0A6A6X172_9PLEO</name>
<protein>
    <recommendedName>
        <fullName evidence="3">DUF7729 domain-containing protein</fullName>
    </recommendedName>
</protein>
<dbReference type="AlphaFoldDB" id="A0A6A6X172"/>
<feature type="transmembrane region" description="Helical" evidence="2">
    <location>
        <begin position="301"/>
        <end position="323"/>
    </location>
</feature>
<keyword evidence="2" id="KW-0472">Membrane</keyword>
<feature type="region of interest" description="Disordered" evidence="1">
    <location>
        <begin position="47"/>
        <end position="89"/>
    </location>
</feature>
<dbReference type="PANTHER" id="PTHR39460:SF1">
    <property type="entry name" value="C6 TRANSCRIPTION FACTOR"/>
    <property type="match status" value="1"/>
</dbReference>
<accession>A0A6A6X172</accession>
<keyword evidence="2" id="KW-1133">Transmembrane helix</keyword>
<feature type="domain" description="DUF7729" evidence="3">
    <location>
        <begin position="91"/>
        <end position="294"/>
    </location>
</feature>
<organism evidence="4 5">
    <name type="scientific">Melanomma pulvis-pyrius CBS 109.77</name>
    <dbReference type="NCBI Taxonomy" id="1314802"/>
    <lineage>
        <taxon>Eukaryota</taxon>
        <taxon>Fungi</taxon>
        <taxon>Dikarya</taxon>
        <taxon>Ascomycota</taxon>
        <taxon>Pezizomycotina</taxon>
        <taxon>Dothideomycetes</taxon>
        <taxon>Pleosporomycetidae</taxon>
        <taxon>Pleosporales</taxon>
        <taxon>Melanommataceae</taxon>
        <taxon>Melanomma</taxon>
    </lineage>
</organism>
<feature type="region of interest" description="Disordered" evidence="1">
    <location>
        <begin position="1"/>
        <end position="24"/>
    </location>
</feature>
<evidence type="ECO:0000256" key="2">
    <source>
        <dbReference type="SAM" id="Phobius"/>
    </source>
</evidence>
<dbReference type="EMBL" id="MU002122">
    <property type="protein sequence ID" value="KAF2789657.1"/>
    <property type="molecule type" value="Genomic_DNA"/>
</dbReference>